<dbReference type="Proteomes" id="UP001278500">
    <property type="component" value="Unassembled WGS sequence"/>
</dbReference>
<dbReference type="RefSeq" id="XP_062687022.1">
    <property type="nucleotide sequence ID" value="XM_062829188.1"/>
</dbReference>
<keyword evidence="4" id="KW-0472">Membrane</keyword>
<dbReference type="InterPro" id="IPR050618">
    <property type="entry name" value="Ubq-SigPath_Reg"/>
</dbReference>
<dbReference type="GeneID" id="87866342"/>
<dbReference type="CDD" id="cd12910">
    <property type="entry name" value="SPRY_SSH4_like"/>
    <property type="match status" value="1"/>
</dbReference>
<evidence type="ECO:0008006" key="8">
    <source>
        <dbReference type="Google" id="ProtNLM"/>
    </source>
</evidence>
<feature type="region of interest" description="Disordered" evidence="5">
    <location>
        <begin position="1"/>
        <end position="182"/>
    </location>
</feature>
<dbReference type="GO" id="GO:0016020">
    <property type="term" value="C:membrane"/>
    <property type="evidence" value="ECO:0007669"/>
    <property type="project" value="UniProtKB-SubCell"/>
</dbReference>
<evidence type="ECO:0000313" key="6">
    <source>
        <dbReference type="EMBL" id="KAK3355644.1"/>
    </source>
</evidence>
<accession>A0AAE0JRH0</accession>
<dbReference type="InterPro" id="IPR035780">
    <property type="entry name" value="SPRY_Ssh4-like"/>
</dbReference>
<feature type="compositionally biased region" description="Basic and acidic residues" evidence="5">
    <location>
        <begin position="1"/>
        <end position="13"/>
    </location>
</feature>
<dbReference type="InterPro" id="IPR043136">
    <property type="entry name" value="B30.2/SPRY_sf"/>
</dbReference>
<dbReference type="Gene3D" id="2.60.120.920">
    <property type="match status" value="1"/>
</dbReference>
<comment type="subcellular location">
    <subcellularLocation>
        <location evidence="1">Membrane</location>
    </subcellularLocation>
</comment>
<dbReference type="AlphaFoldDB" id="A0AAE0JRH0"/>
<sequence>MCFGSKDKTDDTPGPRPAQPQQSPSQAPGKVNMPSPAQYNDQNDYAPPSGPPPNFGHNQQHSGNDYAPPSGPPPSWGHNQSSANDDFAPPPGPPPTHARPYQNNDDFAPPPGPPPSHHQQRHDDFAPPPGPPPSHHQHHQDDYAAPPPGPPPSHQQHHDDYTQAPPGPPSSQSKPPANKQHDWESFVPDTALFPPPPAFFTGYDRSHTTNATEEEANAGEAWCAANPLTAPMDLDPVALDALRTHNIRLMSSPQFRGKLDWVSAGVWKCKTEKAAGDACIISYPPLYCVKYDSPLIPSHTSRTTKTIYYEVSIPRPASNNPFLGAMGGGSGGGNDEITLALGFTALPYPAFRMPGWHRGSLAVHGDDGHKYVNDRWGGKDFTRPFRRGETYGIGMTFTNTGGKLDVNVFFTREGRITEQWDLHEEGDAEQDLPVTGLEGFHDLSCAIGTFSAVEFEAVLEPGRWKFRPQGL</sequence>
<evidence type="ECO:0000256" key="4">
    <source>
        <dbReference type="ARBA" id="ARBA00023136"/>
    </source>
</evidence>
<gene>
    <name evidence="6" type="ORF">B0H65DRAFT_54184</name>
</gene>
<evidence type="ECO:0000256" key="1">
    <source>
        <dbReference type="ARBA" id="ARBA00004370"/>
    </source>
</evidence>
<comment type="caution">
    <text evidence="6">The sequence shown here is derived from an EMBL/GenBank/DDBJ whole genome shotgun (WGS) entry which is preliminary data.</text>
</comment>
<feature type="compositionally biased region" description="Pro residues" evidence="5">
    <location>
        <begin position="88"/>
        <end position="97"/>
    </location>
</feature>
<evidence type="ECO:0000256" key="3">
    <source>
        <dbReference type="ARBA" id="ARBA00022989"/>
    </source>
</evidence>
<evidence type="ECO:0000313" key="7">
    <source>
        <dbReference type="Proteomes" id="UP001278500"/>
    </source>
</evidence>
<reference evidence="6" key="1">
    <citation type="journal article" date="2023" name="Mol. Phylogenet. Evol.">
        <title>Genome-scale phylogeny and comparative genomics of the fungal order Sordariales.</title>
        <authorList>
            <person name="Hensen N."/>
            <person name="Bonometti L."/>
            <person name="Westerberg I."/>
            <person name="Brannstrom I.O."/>
            <person name="Guillou S."/>
            <person name="Cros-Aarteil S."/>
            <person name="Calhoun S."/>
            <person name="Haridas S."/>
            <person name="Kuo A."/>
            <person name="Mondo S."/>
            <person name="Pangilinan J."/>
            <person name="Riley R."/>
            <person name="LaButti K."/>
            <person name="Andreopoulos B."/>
            <person name="Lipzen A."/>
            <person name="Chen C."/>
            <person name="Yan M."/>
            <person name="Daum C."/>
            <person name="Ng V."/>
            <person name="Clum A."/>
            <person name="Steindorff A."/>
            <person name="Ohm R.A."/>
            <person name="Martin F."/>
            <person name="Silar P."/>
            <person name="Natvig D.O."/>
            <person name="Lalanne C."/>
            <person name="Gautier V."/>
            <person name="Ament-Velasquez S.L."/>
            <person name="Kruys A."/>
            <person name="Hutchinson M.I."/>
            <person name="Powell A.J."/>
            <person name="Barry K."/>
            <person name="Miller A.N."/>
            <person name="Grigoriev I.V."/>
            <person name="Debuchy R."/>
            <person name="Gladieux P."/>
            <person name="Hiltunen Thoren M."/>
            <person name="Johannesson H."/>
        </authorList>
    </citation>
    <scope>NUCLEOTIDE SEQUENCE</scope>
    <source>
        <strain evidence="6">CBS 560.94</strain>
    </source>
</reference>
<keyword evidence="2" id="KW-0812">Transmembrane</keyword>
<keyword evidence="3" id="KW-1133">Transmembrane helix</keyword>
<feature type="compositionally biased region" description="Low complexity" evidence="5">
    <location>
        <begin position="19"/>
        <end position="29"/>
    </location>
</feature>
<name>A0AAE0JRH0_9PEZI</name>
<dbReference type="PANTHER" id="PTHR12864">
    <property type="entry name" value="RAN BINDING PROTEIN 9-RELATED"/>
    <property type="match status" value="1"/>
</dbReference>
<evidence type="ECO:0000256" key="2">
    <source>
        <dbReference type="ARBA" id="ARBA00022692"/>
    </source>
</evidence>
<proteinExistence type="predicted"/>
<evidence type="ECO:0000256" key="5">
    <source>
        <dbReference type="SAM" id="MobiDB-lite"/>
    </source>
</evidence>
<dbReference type="EMBL" id="JAUEPP010000001">
    <property type="protein sequence ID" value="KAK3355644.1"/>
    <property type="molecule type" value="Genomic_DNA"/>
</dbReference>
<reference evidence="6" key="2">
    <citation type="submission" date="2023-06" db="EMBL/GenBank/DDBJ databases">
        <authorList>
            <consortium name="Lawrence Berkeley National Laboratory"/>
            <person name="Haridas S."/>
            <person name="Hensen N."/>
            <person name="Bonometti L."/>
            <person name="Westerberg I."/>
            <person name="Brannstrom I.O."/>
            <person name="Guillou S."/>
            <person name="Cros-Aarteil S."/>
            <person name="Calhoun S."/>
            <person name="Kuo A."/>
            <person name="Mondo S."/>
            <person name="Pangilinan J."/>
            <person name="Riley R."/>
            <person name="Labutti K."/>
            <person name="Andreopoulos B."/>
            <person name="Lipzen A."/>
            <person name="Chen C."/>
            <person name="Yanf M."/>
            <person name="Daum C."/>
            <person name="Ng V."/>
            <person name="Clum A."/>
            <person name="Steindorff A."/>
            <person name="Ohm R."/>
            <person name="Martin F."/>
            <person name="Silar P."/>
            <person name="Natvig D."/>
            <person name="Lalanne C."/>
            <person name="Gautier V."/>
            <person name="Ament-Velasquez S.L."/>
            <person name="Kruys A."/>
            <person name="Hutchinson M.I."/>
            <person name="Powell A.J."/>
            <person name="Barry K."/>
            <person name="Miller A.N."/>
            <person name="Grigoriev I.V."/>
            <person name="Debuchy R."/>
            <person name="Gladieux P."/>
            <person name="Thoren M.H."/>
            <person name="Johannesson H."/>
        </authorList>
    </citation>
    <scope>NUCLEOTIDE SEQUENCE</scope>
    <source>
        <strain evidence="6">CBS 560.94</strain>
    </source>
</reference>
<keyword evidence="7" id="KW-1185">Reference proteome</keyword>
<protein>
    <recommendedName>
        <fullName evidence="8">SPRY domain-containing protein</fullName>
    </recommendedName>
</protein>
<organism evidence="6 7">
    <name type="scientific">Neurospora tetraspora</name>
    <dbReference type="NCBI Taxonomy" id="94610"/>
    <lineage>
        <taxon>Eukaryota</taxon>
        <taxon>Fungi</taxon>
        <taxon>Dikarya</taxon>
        <taxon>Ascomycota</taxon>
        <taxon>Pezizomycotina</taxon>
        <taxon>Sordariomycetes</taxon>
        <taxon>Sordariomycetidae</taxon>
        <taxon>Sordariales</taxon>
        <taxon>Sordariaceae</taxon>
        <taxon>Neurospora</taxon>
    </lineage>
</organism>